<reference evidence="1 2" key="1">
    <citation type="submission" date="2023-01" db="EMBL/GenBank/DDBJ databases">
        <title>Analysis of 21 Apiospora genomes using comparative genomics revels a genus with tremendous synthesis potential of carbohydrate active enzymes and secondary metabolites.</title>
        <authorList>
            <person name="Sorensen T."/>
        </authorList>
    </citation>
    <scope>NUCLEOTIDE SEQUENCE [LARGE SCALE GENOMIC DNA]</scope>
    <source>
        <strain evidence="1 2">CBS 20057</strain>
    </source>
</reference>
<organism evidence="1 2">
    <name type="scientific">Apiospora marii</name>
    <dbReference type="NCBI Taxonomy" id="335849"/>
    <lineage>
        <taxon>Eukaryota</taxon>
        <taxon>Fungi</taxon>
        <taxon>Dikarya</taxon>
        <taxon>Ascomycota</taxon>
        <taxon>Pezizomycotina</taxon>
        <taxon>Sordariomycetes</taxon>
        <taxon>Xylariomycetidae</taxon>
        <taxon>Amphisphaeriales</taxon>
        <taxon>Apiosporaceae</taxon>
        <taxon>Apiospora</taxon>
    </lineage>
</organism>
<evidence type="ECO:0000313" key="2">
    <source>
        <dbReference type="Proteomes" id="UP001396898"/>
    </source>
</evidence>
<name>A0ABR1RIW4_9PEZI</name>
<gene>
    <name evidence="1" type="ORF">PG991_009496</name>
</gene>
<dbReference type="Proteomes" id="UP001396898">
    <property type="component" value="Unassembled WGS sequence"/>
</dbReference>
<evidence type="ECO:0000313" key="1">
    <source>
        <dbReference type="EMBL" id="KAK8013225.1"/>
    </source>
</evidence>
<keyword evidence="2" id="KW-1185">Reference proteome</keyword>
<dbReference type="EMBL" id="JAQQWI010000014">
    <property type="protein sequence ID" value="KAK8013225.1"/>
    <property type="molecule type" value="Genomic_DNA"/>
</dbReference>
<dbReference type="PANTHER" id="PTHR36847">
    <property type="entry name" value="AMIDOLIGASE ENZYME"/>
    <property type="match status" value="1"/>
</dbReference>
<proteinExistence type="predicted"/>
<accession>A0ABR1RIW4</accession>
<dbReference type="PANTHER" id="PTHR36847:SF1">
    <property type="entry name" value="AMIDOLIGASE ENZYME"/>
    <property type="match status" value="1"/>
</dbReference>
<comment type="caution">
    <text evidence="1">The sequence shown here is derived from an EMBL/GenBank/DDBJ whole genome shotgun (WGS) entry which is preliminary data.</text>
</comment>
<sequence length="427" mass="48623">MVISEVSQEHPELAVHQKHNVVRERGIEQNFERLLKGPKGFDLKKHLSRLDSQVLRDMAYFVGFEYRPMIYKNVRAIYEDIWGELRPVVSALTQGFPISVNAGNNVYFWLPEDVPGKQRVQQGEARSGLHIHVGADGVFEHLDPGLKAEELGAKMVQRVLAIKKLLTLYWLVEPNLQTLHASWRSEDARYSGLLRVHSNLAFYPQVREKAGVKQPVQHWHHEEEDRLIDGGYKTAFYNLDTFNAASDKLTDTPIVEILRKKLGARMTDHDRAAIETIWETTNMDQLAWLASSYFGNRRSSLNLHQLLPPRCQFAGGSVREEEKRTGTVEFRLMQGSFDIDAIAAWTDVVLQLTEACITDDQDRFVDFVDRAVTGPDQAAAAAGDKTKAFIKRLGLEEASYAYKFYHDGRQADLDKQANPREVLTVAY</sequence>
<protein>
    <submittedName>
        <fullName evidence="1">Uncharacterized protein</fullName>
    </submittedName>
</protein>